<dbReference type="CDD" id="cd03225">
    <property type="entry name" value="ABC_cobalt_CbiO_domain1"/>
    <property type="match status" value="1"/>
</dbReference>
<keyword evidence="7" id="KW-1185">Reference proteome</keyword>
<dbReference type="PROSITE" id="PS00211">
    <property type="entry name" value="ABC_TRANSPORTER_1"/>
    <property type="match status" value="1"/>
</dbReference>
<dbReference type="GO" id="GO:0005524">
    <property type="term" value="F:ATP binding"/>
    <property type="evidence" value="ECO:0007669"/>
    <property type="project" value="UniProtKB-KW"/>
</dbReference>
<dbReference type="EMBL" id="JBCITM010000001">
    <property type="protein sequence ID" value="MEN1759067.1"/>
    <property type="molecule type" value="Genomic_DNA"/>
</dbReference>
<evidence type="ECO:0000256" key="2">
    <source>
        <dbReference type="ARBA" id="ARBA00022448"/>
    </source>
</evidence>
<dbReference type="InterPro" id="IPR003439">
    <property type="entry name" value="ABC_transporter-like_ATP-bd"/>
</dbReference>
<proteinExistence type="predicted"/>
<dbReference type="InterPro" id="IPR027417">
    <property type="entry name" value="P-loop_NTPase"/>
</dbReference>
<dbReference type="PANTHER" id="PTHR43158">
    <property type="entry name" value="SKFA PEPTIDE EXPORT ATP-BINDING PROTEIN SKFE"/>
    <property type="match status" value="1"/>
</dbReference>
<reference evidence="6 7" key="1">
    <citation type="submission" date="2024-04" db="EMBL/GenBank/DDBJ databases">
        <title>Genome sequencing and metabolic network reconstruction of aminoacids and betaine degradation by Anoxynatronum sibiricum.</title>
        <authorList>
            <person name="Detkova E.N."/>
            <person name="Boltjanskaja Y.V."/>
            <person name="Mardanov A.V."/>
            <person name="Kevbrin V."/>
        </authorList>
    </citation>
    <scope>NUCLEOTIDE SEQUENCE [LARGE SCALE GENOMIC DNA]</scope>
    <source>
        <strain evidence="6 7">Z-7981</strain>
    </source>
</reference>
<dbReference type="PROSITE" id="PS50893">
    <property type="entry name" value="ABC_TRANSPORTER_2"/>
    <property type="match status" value="1"/>
</dbReference>
<evidence type="ECO:0000256" key="1">
    <source>
        <dbReference type="ARBA" id="ARBA00004202"/>
    </source>
</evidence>
<evidence type="ECO:0000259" key="5">
    <source>
        <dbReference type="PROSITE" id="PS50893"/>
    </source>
</evidence>
<keyword evidence="4 6" id="KW-0067">ATP-binding</keyword>
<dbReference type="RefSeq" id="WP_343184448.1">
    <property type="nucleotide sequence ID" value="NZ_JBCITM010000001.1"/>
</dbReference>
<dbReference type="SUPFAM" id="SSF52540">
    <property type="entry name" value="P-loop containing nucleoside triphosphate hydrolases"/>
    <property type="match status" value="1"/>
</dbReference>
<sequence length="268" mass="29930">MIDIRNVSLWRGSAFLLKNVSWKVNAGEHWAILGLNGSGKTTLLNMINGYLFPSSGEVTVLGQRFGEYDLRELRKSIGWVSSALQERFYMAESAVDIVVSGKSAMIGLLTEPSEEDAAEANKLLDQLGCGSYAKRAYQTLSQGEKQKVLIARALMAKPQLLVLDEPCTGLDLFAREQLLTFVEALGRKPDAPVLLYVTHRTEEILPIFSHTILLKKGHVYEAGKTEAVLSEKVLSSFFDEPVKVSRHHKRIWVTLEDQGHLEEEDASW</sequence>
<accession>A0ABU9VPI7</accession>
<evidence type="ECO:0000256" key="3">
    <source>
        <dbReference type="ARBA" id="ARBA00022741"/>
    </source>
</evidence>
<comment type="caution">
    <text evidence="6">The sequence shown here is derived from an EMBL/GenBank/DDBJ whole genome shotgun (WGS) entry which is preliminary data.</text>
</comment>
<dbReference type="InterPro" id="IPR017871">
    <property type="entry name" value="ABC_transporter-like_CS"/>
</dbReference>
<keyword evidence="2" id="KW-0813">Transport</keyword>
<dbReference type="InterPro" id="IPR003593">
    <property type="entry name" value="AAA+_ATPase"/>
</dbReference>
<gene>
    <name evidence="6" type="ORF">AAIG11_01155</name>
</gene>
<organism evidence="6 7">
    <name type="scientific">Anoxynatronum sibiricum</name>
    <dbReference type="NCBI Taxonomy" id="210623"/>
    <lineage>
        <taxon>Bacteria</taxon>
        <taxon>Bacillati</taxon>
        <taxon>Bacillota</taxon>
        <taxon>Clostridia</taxon>
        <taxon>Eubacteriales</taxon>
        <taxon>Clostridiaceae</taxon>
        <taxon>Anoxynatronum</taxon>
    </lineage>
</organism>
<evidence type="ECO:0000256" key="4">
    <source>
        <dbReference type="ARBA" id="ARBA00022840"/>
    </source>
</evidence>
<keyword evidence="3" id="KW-0547">Nucleotide-binding</keyword>
<evidence type="ECO:0000313" key="6">
    <source>
        <dbReference type="EMBL" id="MEN1759067.1"/>
    </source>
</evidence>
<feature type="domain" description="ABC transporter" evidence="5">
    <location>
        <begin position="2"/>
        <end position="241"/>
    </location>
</feature>
<evidence type="ECO:0000313" key="7">
    <source>
        <dbReference type="Proteomes" id="UP001407405"/>
    </source>
</evidence>
<protein>
    <submittedName>
        <fullName evidence="6">ABC transporter ATP-binding protein</fullName>
    </submittedName>
</protein>
<dbReference type="Proteomes" id="UP001407405">
    <property type="component" value="Unassembled WGS sequence"/>
</dbReference>
<name>A0ABU9VPI7_9CLOT</name>
<dbReference type="Pfam" id="PF00005">
    <property type="entry name" value="ABC_tran"/>
    <property type="match status" value="1"/>
</dbReference>
<dbReference type="PANTHER" id="PTHR43158:SF2">
    <property type="entry name" value="SKFA PEPTIDE EXPORT ATP-BINDING PROTEIN SKFE"/>
    <property type="match status" value="1"/>
</dbReference>
<comment type="subcellular location">
    <subcellularLocation>
        <location evidence="1">Cell membrane</location>
        <topology evidence="1">Peripheral membrane protein</topology>
    </subcellularLocation>
</comment>
<dbReference type="InterPro" id="IPR015856">
    <property type="entry name" value="ABC_transpr_CbiO/EcfA_su"/>
</dbReference>
<dbReference type="SMART" id="SM00382">
    <property type="entry name" value="AAA"/>
    <property type="match status" value="1"/>
</dbReference>
<dbReference type="Gene3D" id="3.40.50.300">
    <property type="entry name" value="P-loop containing nucleotide triphosphate hydrolases"/>
    <property type="match status" value="1"/>
</dbReference>